<dbReference type="GO" id="GO:0016879">
    <property type="term" value="F:ligase activity, forming carbon-nitrogen bonds"/>
    <property type="evidence" value="ECO:0007669"/>
    <property type="project" value="UniProtKB-UniRule"/>
</dbReference>
<comment type="similarity">
    <text evidence="6">Belongs to the TiaS family.</text>
</comment>
<comment type="subcellular location">
    <subcellularLocation>
        <location evidence="6">Cytoplasm</location>
    </subcellularLocation>
</comment>
<accession>I3TEQ8</accession>
<evidence type="ECO:0000259" key="9">
    <source>
        <dbReference type="Pfam" id="PF23783"/>
    </source>
</evidence>
<evidence type="ECO:0000256" key="4">
    <source>
        <dbReference type="ARBA" id="ARBA00022741"/>
    </source>
</evidence>
<organism evidence="10 11">
    <name type="scientific">Thermogladius calderae (strain DSM 22663 / VKM B-2946 / 1633)</name>
    <dbReference type="NCBI Taxonomy" id="1184251"/>
    <lineage>
        <taxon>Archaea</taxon>
        <taxon>Thermoproteota</taxon>
        <taxon>Thermoprotei</taxon>
        <taxon>Desulfurococcales</taxon>
        <taxon>Desulfurococcaceae</taxon>
        <taxon>Thermogladius</taxon>
    </lineage>
</organism>
<dbReference type="STRING" id="1184251.TCELL_0822"/>
<feature type="domain" description="TiaS C-terminal zinc ribbon" evidence="9">
    <location>
        <begin position="360"/>
        <end position="402"/>
    </location>
</feature>
<dbReference type="EC" id="6.3.4.22" evidence="6"/>
<gene>
    <name evidence="6" type="primary">tiaS</name>
    <name evidence="10" type="ordered locus">TCELL_0822</name>
</gene>
<dbReference type="EMBL" id="CP003531">
    <property type="protein sequence ID" value="AFK51246.1"/>
    <property type="molecule type" value="Genomic_DNA"/>
</dbReference>
<dbReference type="PANTHER" id="PTHR40705:SF2">
    <property type="entry name" value="DUF1743 DOMAIN-CONTAINING PROTEIN"/>
    <property type="match status" value="1"/>
</dbReference>
<dbReference type="Pfam" id="PF23783">
    <property type="entry name" value="Zn_ribbon_TiaS"/>
    <property type="match status" value="1"/>
</dbReference>
<dbReference type="GO" id="GO:0005737">
    <property type="term" value="C:cytoplasm"/>
    <property type="evidence" value="ECO:0007669"/>
    <property type="project" value="UniProtKB-SubCell"/>
</dbReference>
<dbReference type="PANTHER" id="PTHR40705">
    <property type="entry name" value="TRNA(ILE2) 2-AGMATINYLCYTIDINE SYNTHETASE TIAS"/>
    <property type="match status" value="1"/>
</dbReference>
<dbReference type="HOGENOM" id="CLU_675459_0_0_2"/>
<dbReference type="Proteomes" id="UP000005270">
    <property type="component" value="Chromosome"/>
</dbReference>
<reference evidence="10 11" key="1">
    <citation type="journal article" date="2012" name="J. Bacteriol.">
        <title>Complete genome sequence of the hyperthermophilic cellulolytic Crenarchaeon 'Thermogladius cellulolyticus' 1633.</title>
        <authorList>
            <person name="Mardanov A.V."/>
            <person name="Kochetkova T.V."/>
            <person name="Beletsky A.V."/>
            <person name="Bonch-Osmolovskaya E.A."/>
            <person name="Ravin N.V."/>
            <person name="Skryabin K.G."/>
        </authorList>
    </citation>
    <scope>NUCLEOTIDE SEQUENCE [LARGE SCALE GENOMIC DNA]</scope>
    <source>
        <strain evidence="11">DSM 22663 / VKM B-2946 / 1633</strain>
    </source>
</reference>
<dbReference type="GO" id="GO:0005524">
    <property type="term" value="F:ATP binding"/>
    <property type="evidence" value="ECO:0007669"/>
    <property type="project" value="UniProtKB-KW"/>
</dbReference>
<keyword evidence="3 6" id="KW-0819">tRNA processing</keyword>
<keyword evidence="11" id="KW-1185">Reference proteome</keyword>
<protein>
    <recommendedName>
        <fullName evidence="6">tRNA(Ile2) 2-agmatinylcytidine synthetase TiaS</fullName>
        <shortName evidence="6">tRNA(Ile2)-agm2C synthetase</shortName>
        <ecNumber evidence="6">6.3.4.22</ecNumber>
    </recommendedName>
    <alternativeName>
        <fullName evidence="6">tRNA(Ile2) agmatidine synthetase</fullName>
    </alternativeName>
</protein>
<dbReference type="KEGG" id="thg:TCELL_0822"/>
<dbReference type="InterPro" id="IPR055394">
    <property type="entry name" value="Zn_ribbon_TiaS"/>
</dbReference>
<dbReference type="Pfam" id="PF22641">
    <property type="entry name" value="TiaS_TCKD"/>
    <property type="match status" value="1"/>
</dbReference>
<dbReference type="InterPro" id="IPR013696">
    <property type="entry name" value="TiaS_FLD"/>
</dbReference>
<dbReference type="InParanoid" id="I3TEQ8"/>
<evidence type="ECO:0000259" key="8">
    <source>
        <dbReference type="Pfam" id="PF22641"/>
    </source>
</evidence>
<dbReference type="Gene3D" id="3.30.70.2200">
    <property type="match status" value="1"/>
</dbReference>
<evidence type="ECO:0000313" key="11">
    <source>
        <dbReference type="Proteomes" id="UP000005270"/>
    </source>
</evidence>
<dbReference type="CDD" id="cd04482">
    <property type="entry name" value="RPA2_OBF_like"/>
    <property type="match status" value="1"/>
</dbReference>
<evidence type="ECO:0000256" key="3">
    <source>
        <dbReference type="ARBA" id="ARBA00022694"/>
    </source>
</evidence>
<dbReference type="HAMAP" id="MF_01892">
    <property type="entry name" value="tRNA_Ile2_agm2C_synt"/>
    <property type="match status" value="1"/>
</dbReference>
<evidence type="ECO:0000256" key="1">
    <source>
        <dbReference type="ARBA" id="ARBA00022490"/>
    </source>
</evidence>
<proteinExistence type="inferred from homology"/>
<dbReference type="AlphaFoldDB" id="I3TEQ8"/>
<feature type="domain" description="TiaS-like TCKD" evidence="8">
    <location>
        <begin position="5"/>
        <end position="64"/>
    </location>
</feature>
<evidence type="ECO:0000256" key="6">
    <source>
        <dbReference type="HAMAP-Rule" id="MF_01892"/>
    </source>
</evidence>
<dbReference type="Pfam" id="PF08489">
    <property type="entry name" value="TiaS_FLD"/>
    <property type="match status" value="1"/>
</dbReference>
<dbReference type="GO" id="GO:0002101">
    <property type="term" value="P:tRNA wobble cytosine modification"/>
    <property type="evidence" value="ECO:0007669"/>
    <property type="project" value="UniProtKB-UniRule"/>
</dbReference>
<name>I3TEQ8_THEC1</name>
<evidence type="ECO:0000256" key="5">
    <source>
        <dbReference type="ARBA" id="ARBA00022840"/>
    </source>
</evidence>
<keyword evidence="2 6" id="KW-0436">Ligase</keyword>
<evidence type="ECO:0000259" key="7">
    <source>
        <dbReference type="Pfam" id="PF08489"/>
    </source>
</evidence>
<comment type="catalytic activity">
    <reaction evidence="6">
        <text>cytidine(34) in tRNA(Ile2) + agmatine + ATP + H2O = 2-agmatinylcytidine(34) in tRNA(Ile2) + AMP + 2 phosphate + 2 H(+)</text>
        <dbReference type="Rhea" id="RHEA:43608"/>
        <dbReference type="Rhea" id="RHEA-COMP:10625"/>
        <dbReference type="Rhea" id="RHEA-COMP:10626"/>
        <dbReference type="ChEBI" id="CHEBI:15377"/>
        <dbReference type="ChEBI" id="CHEBI:15378"/>
        <dbReference type="ChEBI" id="CHEBI:30616"/>
        <dbReference type="ChEBI" id="CHEBI:43474"/>
        <dbReference type="ChEBI" id="CHEBI:58145"/>
        <dbReference type="ChEBI" id="CHEBI:82748"/>
        <dbReference type="ChEBI" id="CHEBI:83545"/>
        <dbReference type="ChEBI" id="CHEBI:456215"/>
        <dbReference type="EC" id="6.3.4.22"/>
    </reaction>
</comment>
<dbReference type="InterPro" id="IPR053870">
    <property type="entry name" value="TiaS-like_TCKD"/>
</dbReference>
<dbReference type="eggNOG" id="arCOG01115">
    <property type="taxonomic scope" value="Archaea"/>
</dbReference>
<keyword evidence="4 6" id="KW-0547">Nucleotide-binding</keyword>
<evidence type="ECO:0000313" key="10">
    <source>
        <dbReference type="EMBL" id="AFK51246.1"/>
    </source>
</evidence>
<sequence>MLVHVGIDDFDSHTGGCTTHLAVKIAWELTGRKARLVDYPNLVRLNPAVPWKTRGNGAVALRLETERSARELLDIVEVIAEDYAREFDNPKHQPAIVVLEGEIPEYLKRVGTRAVGDLIPLQVVERVIEKSGALAKSVKGKRGLVGATAAIGVDLLEGDFTYEAILYRVRDNIGKPRLVDAESVKDAELRSKGALFLNYDHDTGRLLATPRGPDPVLMGVRGESPEHIVAALRSIRVFEEVEAVVLFRTNQHTDQHLQEVESVCEAYPYRCVRVRGFVTRAPRRIQGGHVVFGVSDGHCSIDVAAYEPTKEFRDVVSELAVGDEVEVMGCVRPGSTTHPPTLNLEKLLVVRLTEVYRFENPLCPRCGARMTSAGYGKGFKCPKCGYRSTELGKVKIRVERSIAPGLYQPPKHAFKHLMKPIERFGVPPKKFIYQPVDPFIKPPLGAP</sequence>
<keyword evidence="1 6" id="KW-0963">Cytoplasm</keyword>
<dbReference type="Gene3D" id="3.90.600.20">
    <property type="match status" value="1"/>
</dbReference>
<comment type="function">
    <text evidence="6">ATP-dependent agmatine transferase that catalyzes the formation of 2-agmatinylcytidine (agm2C) at the wobble position (C34) of tRNA(Ile2), converting the codon specificity from AUG to AUA.</text>
</comment>
<dbReference type="Gene3D" id="2.40.50.1010">
    <property type="match status" value="1"/>
</dbReference>
<feature type="domain" description="TiaS FLD" evidence="7">
    <location>
        <begin position="142"/>
        <end position="256"/>
    </location>
</feature>
<keyword evidence="5 6" id="KW-0067">ATP-binding</keyword>
<evidence type="ECO:0000256" key="2">
    <source>
        <dbReference type="ARBA" id="ARBA00022598"/>
    </source>
</evidence>
<dbReference type="InterPro" id="IPR024913">
    <property type="entry name" value="tRNA_Ile2__agm2C_synt"/>
</dbReference>
<dbReference type="OrthoDB" id="39189at2157"/>